<dbReference type="EMBL" id="RQVS01000004">
    <property type="protein sequence ID" value="RRJ87619.1"/>
    <property type="molecule type" value="Genomic_DNA"/>
</dbReference>
<comment type="caution">
    <text evidence="1">The sequence shown here is derived from an EMBL/GenBank/DDBJ whole genome shotgun (WGS) entry which is preliminary data.</text>
</comment>
<dbReference type="GO" id="GO:0005829">
    <property type="term" value="C:cytosol"/>
    <property type="evidence" value="ECO:0007669"/>
    <property type="project" value="TreeGrafter"/>
</dbReference>
<dbReference type="Proteomes" id="UP000274391">
    <property type="component" value="Unassembled WGS sequence"/>
</dbReference>
<dbReference type="GO" id="GO:0033969">
    <property type="term" value="F:gamma-glutamyl-gamma-aminobutyrate hydrolase activity"/>
    <property type="evidence" value="ECO:0007669"/>
    <property type="project" value="TreeGrafter"/>
</dbReference>
<keyword evidence="1" id="KW-0378">Hydrolase</keyword>
<name>A0A3P3W1Q3_9MICO</name>
<dbReference type="RefSeq" id="WP_124970745.1">
    <property type="nucleotide sequence ID" value="NZ_RQVS01000004.1"/>
</dbReference>
<evidence type="ECO:0000313" key="2">
    <source>
        <dbReference type="Proteomes" id="UP000274391"/>
    </source>
</evidence>
<gene>
    <name evidence="1" type="ORF">EG850_04780</name>
</gene>
<dbReference type="Gene3D" id="3.40.50.880">
    <property type="match status" value="1"/>
</dbReference>
<proteinExistence type="predicted"/>
<dbReference type="InterPro" id="IPR011697">
    <property type="entry name" value="Peptidase_C26"/>
</dbReference>
<dbReference type="OrthoDB" id="9813383at2"/>
<accession>A0A3P3W1Q3</accession>
<reference evidence="1 2" key="1">
    <citation type="submission" date="2018-11" db="EMBL/GenBank/DDBJ databases">
        <title>YIM 102482-1 draft genome.</title>
        <authorList>
            <person name="Li G."/>
            <person name="Jiang Y."/>
        </authorList>
    </citation>
    <scope>NUCLEOTIDE SEQUENCE [LARGE SCALE GENOMIC DNA]</scope>
    <source>
        <strain evidence="1 2">YIM 102482-1</strain>
    </source>
</reference>
<dbReference type="InterPro" id="IPR044668">
    <property type="entry name" value="PuuD-like"/>
</dbReference>
<sequence length="266" mass="28859">MADGQYVIHLSDVLPEPPETPGDVEVAVVGQLNLPDQGAETYELLLRFTKVALQAIQDAGARIRFIDVTDDAEPDYAAIQAADAIVVLGGGDVESSLYGHHDEVPNEYGVDPRSDERQIRVIREAIDQDAALVAICRGSQLLNVASGGTLIPDLVPSELHRGSGGDPIFKDEEINLVADSIIGRIFEGREQLVVRSGHHQAVGEVAPSLRVTAVAHDGIVEGTQHTDREWVWGVQWHPEDSDGSADDRRVFFAAVVAEARRRAARR</sequence>
<dbReference type="Pfam" id="PF07722">
    <property type="entry name" value="Peptidase_C26"/>
    <property type="match status" value="1"/>
</dbReference>
<dbReference type="SUPFAM" id="SSF52317">
    <property type="entry name" value="Class I glutamine amidotransferase-like"/>
    <property type="match status" value="1"/>
</dbReference>
<dbReference type="PROSITE" id="PS51273">
    <property type="entry name" value="GATASE_TYPE_1"/>
    <property type="match status" value="1"/>
</dbReference>
<keyword evidence="2" id="KW-1185">Reference proteome</keyword>
<dbReference type="GO" id="GO:0006598">
    <property type="term" value="P:polyamine catabolic process"/>
    <property type="evidence" value="ECO:0007669"/>
    <property type="project" value="TreeGrafter"/>
</dbReference>
<organism evidence="1 2">
    <name type="scientific">Gulosibacter macacae</name>
    <dbReference type="NCBI Taxonomy" id="2488791"/>
    <lineage>
        <taxon>Bacteria</taxon>
        <taxon>Bacillati</taxon>
        <taxon>Actinomycetota</taxon>
        <taxon>Actinomycetes</taxon>
        <taxon>Micrococcales</taxon>
        <taxon>Microbacteriaceae</taxon>
        <taxon>Gulosibacter</taxon>
    </lineage>
</organism>
<evidence type="ECO:0000313" key="1">
    <source>
        <dbReference type="EMBL" id="RRJ87619.1"/>
    </source>
</evidence>
<protein>
    <submittedName>
        <fullName evidence="1">Gamma-glutamyl-gamma-aminobutyrate hydrolase family protein</fullName>
    </submittedName>
</protein>
<dbReference type="InterPro" id="IPR029062">
    <property type="entry name" value="Class_I_gatase-like"/>
</dbReference>
<dbReference type="PANTHER" id="PTHR43235:SF1">
    <property type="entry name" value="GLUTAMINE AMIDOTRANSFERASE PB2B2.05-RELATED"/>
    <property type="match status" value="1"/>
</dbReference>
<dbReference type="PANTHER" id="PTHR43235">
    <property type="entry name" value="GLUTAMINE AMIDOTRANSFERASE PB2B2.05-RELATED"/>
    <property type="match status" value="1"/>
</dbReference>
<dbReference type="AlphaFoldDB" id="A0A3P3W1Q3"/>